<dbReference type="OrthoDB" id="9788221at2"/>
<dbReference type="Proteomes" id="UP000184292">
    <property type="component" value="Unassembled WGS sequence"/>
</dbReference>
<sequence length="272" mass="28447">MRRRFFQLDVFGTAEGYGNGLAVVVGAEGLSTPGMQAFADWTQLAETAFLVDGEGEADYAVRIFTPAVELPFAGHPTLGSAMAWLAAGHVPKVPGRLIQSCAVGLVEIDLTGDVPTFVAPPTRIEAVDAPALARELGLDPGRVRAAHRLNNGPDWTAVEMESGADVAAVRIEDLRMPRGMGLGLWGAEAAGTADFRVRMIDQRPPPVEDPVTGSLNAALGCLLAGQGRLDAPLVMAQGASVGRAGRVHLSARNGRVRVGGAVRVLIEGEVDL</sequence>
<dbReference type="PANTHER" id="PTHR13774:SF32">
    <property type="entry name" value="ANTISENSE-ENHANCING SEQUENCE 1"/>
    <property type="match status" value="1"/>
</dbReference>
<gene>
    <name evidence="3" type="ORF">SAMN05444417_2189</name>
</gene>
<dbReference type="PIRSF" id="PIRSF016184">
    <property type="entry name" value="PhzC_PhzF"/>
    <property type="match status" value="1"/>
</dbReference>
<evidence type="ECO:0000313" key="3">
    <source>
        <dbReference type="EMBL" id="SHI89249.1"/>
    </source>
</evidence>
<reference evidence="3 4" key="1">
    <citation type="submission" date="2016-11" db="EMBL/GenBank/DDBJ databases">
        <authorList>
            <person name="Jaros S."/>
            <person name="Januszkiewicz K."/>
            <person name="Wedrychowicz H."/>
        </authorList>
    </citation>
    <scope>NUCLEOTIDE SEQUENCE [LARGE SCALE GENOMIC DNA]</scope>
    <source>
        <strain evidence="3 4">DSM 100565</strain>
    </source>
</reference>
<dbReference type="GO" id="GO:0005737">
    <property type="term" value="C:cytoplasm"/>
    <property type="evidence" value="ECO:0007669"/>
    <property type="project" value="TreeGrafter"/>
</dbReference>
<accession>A0A1M6EV41</accession>
<dbReference type="NCBIfam" id="TIGR00654">
    <property type="entry name" value="PhzF_family"/>
    <property type="match status" value="1"/>
</dbReference>
<dbReference type="InterPro" id="IPR003719">
    <property type="entry name" value="Phenazine_PhzF-like"/>
</dbReference>
<feature type="active site" evidence="2">
    <location>
        <position position="46"/>
    </location>
</feature>
<dbReference type="SUPFAM" id="SSF54506">
    <property type="entry name" value="Diaminopimelate epimerase-like"/>
    <property type="match status" value="1"/>
</dbReference>
<evidence type="ECO:0000256" key="2">
    <source>
        <dbReference type="PIRSR" id="PIRSR016184-1"/>
    </source>
</evidence>
<dbReference type="AlphaFoldDB" id="A0A1M6EV41"/>
<dbReference type="GO" id="GO:0016853">
    <property type="term" value="F:isomerase activity"/>
    <property type="evidence" value="ECO:0007669"/>
    <property type="project" value="TreeGrafter"/>
</dbReference>
<dbReference type="Pfam" id="PF02567">
    <property type="entry name" value="PhzC-PhzF"/>
    <property type="match status" value="1"/>
</dbReference>
<evidence type="ECO:0000256" key="1">
    <source>
        <dbReference type="ARBA" id="ARBA00008270"/>
    </source>
</evidence>
<name>A0A1M6EV41_9RHOB</name>
<organism evidence="3 4">
    <name type="scientific">Wenxinia saemankumensis</name>
    <dbReference type="NCBI Taxonomy" id="1447782"/>
    <lineage>
        <taxon>Bacteria</taxon>
        <taxon>Pseudomonadati</taxon>
        <taxon>Pseudomonadota</taxon>
        <taxon>Alphaproteobacteria</taxon>
        <taxon>Rhodobacterales</taxon>
        <taxon>Roseobacteraceae</taxon>
        <taxon>Wenxinia</taxon>
    </lineage>
</organism>
<proteinExistence type="inferred from homology"/>
<evidence type="ECO:0000313" key="4">
    <source>
        <dbReference type="Proteomes" id="UP000184292"/>
    </source>
</evidence>
<dbReference type="PANTHER" id="PTHR13774">
    <property type="entry name" value="PHENAZINE BIOSYNTHESIS PROTEIN"/>
    <property type="match status" value="1"/>
</dbReference>
<dbReference type="Gene3D" id="3.10.310.10">
    <property type="entry name" value="Diaminopimelate Epimerase, Chain A, domain 1"/>
    <property type="match status" value="2"/>
</dbReference>
<dbReference type="EMBL" id="FQYO01000003">
    <property type="protein sequence ID" value="SHI89249.1"/>
    <property type="molecule type" value="Genomic_DNA"/>
</dbReference>
<dbReference type="STRING" id="1447782.SAMN05444417_2189"/>
<keyword evidence="4" id="KW-1185">Reference proteome</keyword>
<dbReference type="RefSeq" id="WP_073329853.1">
    <property type="nucleotide sequence ID" value="NZ_FQYO01000003.1"/>
</dbReference>
<comment type="similarity">
    <text evidence="1">Belongs to the PhzF family.</text>
</comment>
<protein>
    <submittedName>
        <fullName evidence="3">Phenazine biosynthesis protein PhzF family</fullName>
    </submittedName>
</protein>